<dbReference type="InterPro" id="IPR033855">
    <property type="entry name" value="Protein_C"/>
</dbReference>
<dbReference type="OrthoDB" id="266140at2"/>
<sequence>MKYAHLSARLFNTPLLLLPEYGNVLHAALADRLGVEPIVTQDVVDSYRRPTRSMVVDKREGIAVLPIVGGMVHRSAGISESESGTGTTGYTALHNELTRMVRADNSVRGILLDLDTPGGEAAGMHELGAVVAELGKEKPIWAIANATAASAGYWLMSSASRLYAAPGSRVGSIGVYVAHVDVSKQMEKRGVVTTFVFAGAKKVQGNPFEALPDTVRTEMQASVNSLWNEFADHVAERRGLTREAVQGFEAGVFGPQQARDLGLVDGVATLGQAMSDFAAHLNRPIYSGLSIGDAMSADRLNHSDAELASARAEARVEGAKEARTAVTAEVTKALTTEFGAALATLFPESPRASIFVEALNDGASVALATKMAAKIEDPKPVAAAPAPQHKTATQESIDRMLAANTPAVGPDDSSGDKPALDPKAARVAELTAMAKSHNRARGYIA</sequence>
<evidence type="ECO:0000256" key="2">
    <source>
        <dbReference type="SAM" id="MobiDB-lite"/>
    </source>
</evidence>
<dbReference type="Proteomes" id="UP000268623">
    <property type="component" value="Unassembled WGS sequence"/>
</dbReference>
<feature type="region of interest" description="Disordered" evidence="2">
    <location>
        <begin position="404"/>
        <end position="424"/>
    </location>
</feature>
<dbReference type="Gene3D" id="3.90.226.10">
    <property type="entry name" value="2-enoyl-CoA Hydratase, Chain A, domain 1"/>
    <property type="match status" value="1"/>
</dbReference>
<accession>A0A3M9XNP1</accession>
<keyword evidence="5" id="KW-1185">Reference proteome</keyword>
<dbReference type="PANTHER" id="PTHR42987">
    <property type="entry name" value="PEPTIDASE S49"/>
    <property type="match status" value="1"/>
</dbReference>
<dbReference type="CDD" id="cd07022">
    <property type="entry name" value="S49_Sppa_36K_type"/>
    <property type="match status" value="1"/>
</dbReference>
<evidence type="ECO:0000313" key="4">
    <source>
        <dbReference type="EMBL" id="RNJ49372.1"/>
    </source>
</evidence>
<name>A0A3M9XNP1_9HYPH</name>
<dbReference type="InterPro" id="IPR029045">
    <property type="entry name" value="ClpP/crotonase-like_dom_sf"/>
</dbReference>
<dbReference type="RefSeq" id="WP_123175338.1">
    <property type="nucleotide sequence ID" value="NZ_QWDD01000001.1"/>
</dbReference>
<dbReference type="GO" id="GO:0008233">
    <property type="term" value="F:peptidase activity"/>
    <property type="evidence" value="ECO:0007669"/>
    <property type="project" value="InterPro"/>
</dbReference>
<evidence type="ECO:0000313" key="5">
    <source>
        <dbReference type="Proteomes" id="UP000268623"/>
    </source>
</evidence>
<dbReference type="AlphaFoldDB" id="A0A3M9XNP1"/>
<evidence type="ECO:0000259" key="3">
    <source>
        <dbReference type="Pfam" id="PF01343"/>
    </source>
</evidence>
<dbReference type="PANTHER" id="PTHR42987:SF4">
    <property type="entry name" value="PROTEASE SOHB-RELATED"/>
    <property type="match status" value="1"/>
</dbReference>
<dbReference type="EMBL" id="QWDD01000001">
    <property type="protein sequence ID" value="RNJ49372.1"/>
    <property type="molecule type" value="Genomic_DNA"/>
</dbReference>
<dbReference type="Pfam" id="PF01343">
    <property type="entry name" value="Peptidase_S49"/>
    <property type="match status" value="1"/>
</dbReference>
<dbReference type="InterPro" id="IPR002142">
    <property type="entry name" value="Peptidase_S49"/>
</dbReference>
<dbReference type="GO" id="GO:0006508">
    <property type="term" value="P:proteolysis"/>
    <property type="evidence" value="ECO:0007669"/>
    <property type="project" value="InterPro"/>
</dbReference>
<gene>
    <name evidence="4" type="ORF">D1O30_06930</name>
</gene>
<proteinExistence type="inferred from homology"/>
<dbReference type="SUPFAM" id="SSF52096">
    <property type="entry name" value="ClpP/crotonase"/>
    <property type="match status" value="1"/>
</dbReference>
<protein>
    <submittedName>
        <fullName evidence="4">S49 family peptidase</fullName>
    </submittedName>
</protein>
<organism evidence="4 5">
    <name type="scientific">Methylocystis hirsuta</name>
    <dbReference type="NCBI Taxonomy" id="369798"/>
    <lineage>
        <taxon>Bacteria</taxon>
        <taxon>Pseudomonadati</taxon>
        <taxon>Pseudomonadota</taxon>
        <taxon>Alphaproteobacteria</taxon>
        <taxon>Hyphomicrobiales</taxon>
        <taxon>Methylocystaceae</taxon>
        <taxon>Methylocystis</taxon>
    </lineage>
</organism>
<evidence type="ECO:0000256" key="1">
    <source>
        <dbReference type="ARBA" id="ARBA00008683"/>
    </source>
</evidence>
<feature type="compositionally biased region" description="Basic and acidic residues" evidence="2">
    <location>
        <begin position="414"/>
        <end position="424"/>
    </location>
</feature>
<reference evidence="4 5" key="1">
    <citation type="submission" date="2018-08" db="EMBL/GenBank/DDBJ databases">
        <title>Genome sequence of Methylocystis hirsuta CSC1, a methanotroph able to accumulate PHAs.</title>
        <authorList>
            <person name="Bordel S."/>
            <person name="Rodriguez E."/>
            <person name="Gancedo J."/>
            <person name="Munoz R."/>
        </authorList>
    </citation>
    <scope>NUCLEOTIDE SEQUENCE [LARGE SCALE GENOMIC DNA]</scope>
    <source>
        <strain evidence="4 5">CSC1</strain>
    </source>
</reference>
<comment type="similarity">
    <text evidence="1">Belongs to the peptidase S49 family.</text>
</comment>
<feature type="domain" description="Peptidase S49" evidence="3">
    <location>
        <begin position="135"/>
        <end position="279"/>
    </location>
</feature>
<comment type="caution">
    <text evidence="4">The sequence shown here is derived from an EMBL/GenBank/DDBJ whole genome shotgun (WGS) entry which is preliminary data.</text>
</comment>